<proteinExistence type="predicted"/>
<reference evidence="1" key="1">
    <citation type="submission" date="2020-05" db="EMBL/GenBank/DDBJ databases">
        <title>Large-scale comparative analyses of tick genomes elucidate their genetic diversity and vector capacities.</title>
        <authorList>
            <person name="Jia N."/>
            <person name="Wang J."/>
            <person name="Shi W."/>
            <person name="Du L."/>
            <person name="Sun Y."/>
            <person name="Zhan W."/>
            <person name="Jiang J."/>
            <person name="Wang Q."/>
            <person name="Zhang B."/>
            <person name="Ji P."/>
            <person name="Sakyi L.B."/>
            <person name="Cui X."/>
            <person name="Yuan T."/>
            <person name="Jiang B."/>
            <person name="Yang W."/>
            <person name="Lam T.T.-Y."/>
            <person name="Chang Q."/>
            <person name="Ding S."/>
            <person name="Wang X."/>
            <person name="Zhu J."/>
            <person name="Ruan X."/>
            <person name="Zhao L."/>
            <person name="Wei J."/>
            <person name="Que T."/>
            <person name="Du C."/>
            <person name="Cheng J."/>
            <person name="Dai P."/>
            <person name="Han X."/>
            <person name="Huang E."/>
            <person name="Gao Y."/>
            <person name="Liu J."/>
            <person name="Shao H."/>
            <person name="Ye R."/>
            <person name="Li L."/>
            <person name="Wei W."/>
            <person name="Wang X."/>
            <person name="Wang C."/>
            <person name="Yang T."/>
            <person name="Huo Q."/>
            <person name="Li W."/>
            <person name="Guo W."/>
            <person name="Chen H."/>
            <person name="Zhou L."/>
            <person name="Ni X."/>
            <person name="Tian J."/>
            <person name="Zhou Y."/>
            <person name="Sheng Y."/>
            <person name="Liu T."/>
            <person name="Pan Y."/>
            <person name="Xia L."/>
            <person name="Li J."/>
            <person name="Zhao F."/>
            <person name="Cao W."/>
        </authorList>
    </citation>
    <scope>NUCLEOTIDE SEQUENCE</scope>
    <source>
        <strain evidence="1">Dsil-2018</strain>
    </source>
</reference>
<gene>
    <name evidence="1" type="ORF">HPB49_020190</name>
</gene>
<protein>
    <submittedName>
        <fullName evidence="1">Uncharacterized protein</fullName>
    </submittedName>
</protein>
<sequence length="168" mass="18872">MVFAHKLLLENHELTHTSRAVDAAVSSAGSLPHHSTGVARWQHSAQEHVNDLSVRQVGQYFPLAENSGGDLCPPENVDIELHICSYCSKSFATRGNLNAHLRIHTGERPFQCHLCPKAFTQKATLVHHVRTHTGERPYQCRFCPMAFARKLPCRYHELRRHPKGAGVP</sequence>
<dbReference type="EMBL" id="CM023479">
    <property type="protein sequence ID" value="KAH7974828.1"/>
    <property type="molecule type" value="Genomic_DNA"/>
</dbReference>
<evidence type="ECO:0000313" key="1">
    <source>
        <dbReference type="EMBL" id="KAH7974828.1"/>
    </source>
</evidence>
<name>A0ACB8DR92_DERSI</name>
<evidence type="ECO:0000313" key="2">
    <source>
        <dbReference type="Proteomes" id="UP000821865"/>
    </source>
</evidence>
<comment type="caution">
    <text evidence="1">The sequence shown here is derived from an EMBL/GenBank/DDBJ whole genome shotgun (WGS) entry which is preliminary data.</text>
</comment>
<accession>A0ACB8DR92</accession>
<dbReference type="Proteomes" id="UP000821865">
    <property type="component" value="Chromosome 10"/>
</dbReference>
<keyword evidence="2" id="KW-1185">Reference proteome</keyword>
<organism evidence="1 2">
    <name type="scientific">Dermacentor silvarum</name>
    <name type="common">Tick</name>
    <dbReference type="NCBI Taxonomy" id="543639"/>
    <lineage>
        <taxon>Eukaryota</taxon>
        <taxon>Metazoa</taxon>
        <taxon>Ecdysozoa</taxon>
        <taxon>Arthropoda</taxon>
        <taxon>Chelicerata</taxon>
        <taxon>Arachnida</taxon>
        <taxon>Acari</taxon>
        <taxon>Parasitiformes</taxon>
        <taxon>Ixodida</taxon>
        <taxon>Ixodoidea</taxon>
        <taxon>Ixodidae</taxon>
        <taxon>Rhipicephalinae</taxon>
        <taxon>Dermacentor</taxon>
    </lineage>
</organism>